<dbReference type="AlphaFoldDB" id="A0A937RE36"/>
<evidence type="ECO:0000313" key="3">
    <source>
        <dbReference type="EMBL" id="MBL7627295.1"/>
    </source>
</evidence>
<dbReference type="InterPro" id="IPR034660">
    <property type="entry name" value="DinB/YfiT-like"/>
</dbReference>
<name>A0A937RE36_9ACTN</name>
<dbReference type="InterPro" id="IPR017518">
    <property type="entry name" value="CHP03084"/>
</dbReference>
<dbReference type="InterPro" id="IPR013917">
    <property type="entry name" value="tRNA_wybutosine-synth"/>
</dbReference>
<sequence>MAVDVATLVADLADESADLTALVAGLDEADWRVPTPAVGWDVLDQVAHLAFFDEVATLAATDAAAFEAERKALVALGEDFPDVVAARFRDRTGADVLGWFERARAHLLTTLGAVPAAAKLPWFSRPMSAATSLTARLMETWAHGQDVADALGVPRTPSARLRHVAHLGVATIPWGFSVHGRPAPAAPPRVELTAPAGDTWVWGPPGAANVVRGPALDFCLLVTQRRHHRDLALTATGDDALAFLEVAQVFAGPPAPGRAPGGQRP</sequence>
<organism evidence="3 4">
    <name type="scientific">Frankia nepalensis</name>
    <dbReference type="NCBI Taxonomy" id="1836974"/>
    <lineage>
        <taxon>Bacteria</taxon>
        <taxon>Bacillati</taxon>
        <taxon>Actinomycetota</taxon>
        <taxon>Actinomycetes</taxon>
        <taxon>Frankiales</taxon>
        <taxon>Frankiaceae</taxon>
        <taxon>Frankia</taxon>
    </lineage>
</organism>
<dbReference type="SUPFAM" id="SSF109854">
    <property type="entry name" value="DinB/YfiT-like putative metalloenzymes"/>
    <property type="match status" value="1"/>
</dbReference>
<keyword evidence="4" id="KW-1185">Reference proteome</keyword>
<dbReference type="InterPro" id="IPR017517">
    <property type="entry name" value="Maleyloyr_isom"/>
</dbReference>
<comment type="caution">
    <text evidence="3">The sequence shown here is derived from an EMBL/GenBank/DDBJ whole genome shotgun (WGS) entry which is preliminary data.</text>
</comment>
<gene>
    <name evidence="3" type="ORF">I7412_08975</name>
</gene>
<evidence type="ECO:0000259" key="1">
    <source>
        <dbReference type="Pfam" id="PF08608"/>
    </source>
</evidence>
<dbReference type="Gene3D" id="1.20.120.450">
    <property type="entry name" value="dinb family like domain"/>
    <property type="match status" value="1"/>
</dbReference>
<proteinExistence type="predicted"/>
<feature type="domain" description="Mycothiol-dependent maleylpyruvate isomerase metal-binding" evidence="2">
    <location>
        <begin position="12"/>
        <end position="148"/>
    </location>
</feature>
<dbReference type="GO" id="GO:0046872">
    <property type="term" value="F:metal ion binding"/>
    <property type="evidence" value="ECO:0007669"/>
    <property type="project" value="InterPro"/>
</dbReference>
<dbReference type="InterPro" id="IPR024344">
    <property type="entry name" value="MDMPI_metal-binding"/>
</dbReference>
<dbReference type="EMBL" id="JAEACQ010000159">
    <property type="protein sequence ID" value="MBL7627295.1"/>
    <property type="molecule type" value="Genomic_DNA"/>
</dbReference>
<dbReference type="Pfam" id="PF08608">
    <property type="entry name" value="Wyosine_form"/>
    <property type="match status" value="1"/>
</dbReference>
<dbReference type="NCBIfam" id="TIGR03084">
    <property type="entry name" value="TIGR03084 family metal-binding protein"/>
    <property type="match status" value="1"/>
</dbReference>
<evidence type="ECO:0000313" key="4">
    <source>
        <dbReference type="Proteomes" id="UP000604475"/>
    </source>
</evidence>
<dbReference type="RefSeq" id="WP_203003769.1">
    <property type="nucleotide sequence ID" value="NZ_JADWYU010000152.1"/>
</dbReference>
<protein>
    <submittedName>
        <fullName evidence="3">TIGR03084 family protein</fullName>
    </submittedName>
</protein>
<accession>A0A937RE36</accession>
<feature type="domain" description="tRNA wybutosine-synthesis" evidence="1">
    <location>
        <begin position="184"/>
        <end position="236"/>
    </location>
</feature>
<dbReference type="Pfam" id="PF11716">
    <property type="entry name" value="MDMPI_N"/>
    <property type="match status" value="1"/>
</dbReference>
<dbReference type="Proteomes" id="UP000604475">
    <property type="component" value="Unassembled WGS sequence"/>
</dbReference>
<evidence type="ECO:0000259" key="2">
    <source>
        <dbReference type="Pfam" id="PF11716"/>
    </source>
</evidence>
<dbReference type="NCBIfam" id="TIGR03083">
    <property type="entry name" value="maleylpyruvate isomerase family mycothiol-dependent enzyme"/>
    <property type="match status" value="1"/>
</dbReference>
<reference evidence="3" key="1">
    <citation type="submission" date="2020-12" db="EMBL/GenBank/DDBJ databases">
        <title>Genomic characterization of non-nitrogen-fixing Frankia strains.</title>
        <authorList>
            <person name="Carlos-Shanley C."/>
            <person name="Guerra T."/>
            <person name="Hahn D."/>
        </authorList>
    </citation>
    <scope>NUCLEOTIDE SEQUENCE</scope>
    <source>
        <strain evidence="3">CN6</strain>
    </source>
</reference>